<dbReference type="PANTHER" id="PTHR45848">
    <property type="entry name" value="DUAL SPECIFICITY PROTEIN PHOSPHATASE 12 FAMILY MEMBER"/>
    <property type="match status" value="1"/>
</dbReference>
<keyword evidence="3" id="KW-0378">Hydrolase</keyword>
<keyword evidence="10" id="KW-1185">Reference proteome</keyword>
<dbReference type="SMART" id="SM00195">
    <property type="entry name" value="DSPc"/>
    <property type="match status" value="1"/>
</dbReference>
<name>A0A815YAX7_ADIRI</name>
<dbReference type="Proteomes" id="UP000663852">
    <property type="component" value="Unassembled WGS sequence"/>
</dbReference>
<gene>
    <name evidence="8" type="ORF">EDS130_LOCUS33061</name>
    <name evidence="9" type="ORF">XAT740_LOCUS44177</name>
</gene>
<evidence type="ECO:0000256" key="4">
    <source>
        <dbReference type="ARBA" id="ARBA00022912"/>
    </source>
</evidence>
<dbReference type="EC" id="3.1.3.48" evidence="2"/>
<dbReference type="OrthoDB" id="2017893at2759"/>
<dbReference type="PANTHER" id="PTHR45848:SF4">
    <property type="entry name" value="DUAL SPECIFICITY PROTEIN PHOSPHATASE 12"/>
    <property type="match status" value="1"/>
</dbReference>
<dbReference type="PROSITE" id="PS50054">
    <property type="entry name" value="TYR_PHOSPHATASE_DUAL"/>
    <property type="match status" value="1"/>
</dbReference>
<evidence type="ECO:0000313" key="9">
    <source>
        <dbReference type="EMBL" id="CAF1567767.1"/>
    </source>
</evidence>
<dbReference type="SUPFAM" id="SSF52799">
    <property type="entry name" value="(Phosphotyrosine protein) phosphatases II"/>
    <property type="match status" value="1"/>
</dbReference>
<dbReference type="InterPro" id="IPR000387">
    <property type="entry name" value="Tyr_Pase_dom"/>
</dbReference>
<dbReference type="PIRSF" id="PIRSF000941">
    <property type="entry name" value="DUSP12"/>
    <property type="match status" value="1"/>
</dbReference>
<dbReference type="AlphaFoldDB" id="A0A815YAX7"/>
<feature type="domain" description="Tyrosine specific protein phosphatases" evidence="7">
    <location>
        <begin position="71"/>
        <end position="128"/>
    </location>
</feature>
<dbReference type="PROSITE" id="PS50056">
    <property type="entry name" value="TYR_PHOSPHATASE_2"/>
    <property type="match status" value="1"/>
</dbReference>
<dbReference type="InterPro" id="IPR016278">
    <property type="entry name" value="DUSP12"/>
</dbReference>
<reference evidence="9" key="1">
    <citation type="submission" date="2021-02" db="EMBL/GenBank/DDBJ databases">
        <authorList>
            <person name="Nowell W R."/>
        </authorList>
    </citation>
    <scope>NUCLEOTIDE SEQUENCE</scope>
</reference>
<evidence type="ECO:0000256" key="2">
    <source>
        <dbReference type="ARBA" id="ARBA00013064"/>
    </source>
</evidence>
<proteinExistence type="inferred from homology"/>
<dbReference type="InterPro" id="IPR020422">
    <property type="entry name" value="TYR_PHOSPHATASE_DUAL_dom"/>
</dbReference>
<dbReference type="InterPro" id="IPR016130">
    <property type="entry name" value="Tyr_Pase_AS"/>
</dbReference>
<feature type="domain" description="Tyrosine-protein phosphatase" evidence="6">
    <location>
        <begin position="1"/>
        <end position="146"/>
    </location>
</feature>
<comment type="similarity">
    <text evidence="1">Belongs to the protein-tyrosine phosphatase family. Non-receptor class dual specificity subfamily.</text>
</comment>
<dbReference type="InterPro" id="IPR029021">
    <property type="entry name" value="Prot-tyrosine_phosphatase-like"/>
</dbReference>
<dbReference type="Pfam" id="PF00782">
    <property type="entry name" value="DSPc"/>
    <property type="match status" value="1"/>
</dbReference>
<dbReference type="PROSITE" id="PS00383">
    <property type="entry name" value="TYR_PHOSPHATASE_1"/>
    <property type="match status" value="1"/>
</dbReference>
<dbReference type="GO" id="GO:0004725">
    <property type="term" value="F:protein tyrosine phosphatase activity"/>
    <property type="evidence" value="ECO:0007669"/>
    <property type="project" value="UniProtKB-EC"/>
</dbReference>
<dbReference type="Proteomes" id="UP000663828">
    <property type="component" value="Unassembled WGS sequence"/>
</dbReference>
<feature type="active site" description="Phosphocysteine intermediate" evidence="5">
    <location>
        <position position="90"/>
    </location>
</feature>
<dbReference type="GO" id="GO:0008138">
    <property type="term" value="F:protein tyrosine/serine/threonine phosphatase activity"/>
    <property type="evidence" value="ECO:0007669"/>
    <property type="project" value="InterPro"/>
</dbReference>
<dbReference type="InterPro" id="IPR000340">
    <property type="entry name" value="Dual-sp_phosphatase_cat-dom"/>
</dbReference>
<evidence type="ECO:0000256" key="5">
    <source>
        <dbReference type="PIRSR" id="PIRSR000941-50"/>
    </source>
</evidence>
<accession>A0A815YAX7</accession>
<evidence type="ECO:0000259" key="7">
    <source>
        <dbReference type="PROSITE" id="PS50056"/>
    </source>
</evidence>
<dbReference type="EMBL" id="CAJNOJ010000260">
    <property type="protein sequence ID" value="CAF1347075.1"/>
    <property type="molecule type" value="Genomic_DNA"/>
</dbReference>
<evidence type="ECO:0000256" key="3">
    <source>
        <dbReference type="ARBA" id="ARBA00022801"/>
    </source>
</evidence>
<dbReference type="EMBL" id="CAJNOR010005560">
    <property type="protein sequence ID" value="CAF1567767.1"/>
    <property type="molecule type" value="Genomic_DNA"/>
</dbReference>
<comment type="caution">
    <text evidence="9">The sequence shown here is derived from an EMBL/GenBank/DDBJ whole genome shotgun (WGS) entry which is preliminary data.</text>
</comment>
<keyword evidence="4" id="KW-0904">Protein phosphatase</keyword>
<organism evidence="9 10">
    <name type="scientific">Adineta ricciae</name>
    <name type="common">Rotifer</name>
    <dbReference type="NCBI Taxonomy" id="249248"/>
    <lineage>
        <taxon>Eukaryota</taxon>
        <taxon>Metazoa</taxon>
        <taxon>Spiralia</taxon>
        <taxon>Gnathifera</taxon>
        <taxon>Rotifera</taxon>
        <taxon>Eurotatoria</taxon>
        <taxon>Bdelloidea</taxon>
        <taxon>Adinetida</taxon>
        <taxon>Adinetidae</taxon>
        <taxon>Adineta</taxon>
    </lineage>
</organism>
<sequence length="275" mass="32227">MFSADKFDHRIYLGNLQSVLNLPSDITHVLTVLDFEPTLKRDDASVKIKRLYINSHDVPHMDLLGEFEQCYDFITQALEENDANQVLIHCYAGRSRSATIALMYLMKKYQYTYDEAEKHLKEKRPDILVNEGFKRQLQLFFDLGYTVDRQHKRYLAHQFECLRLKYIETYGYERKRQIKQQFLALLPSEKSVPPFYVCKECQTNLFTEKDIIHKDGNHAYLTYISLIIEQFGPYVCGDLKCPNCEKKLGSYQLDGKTVNGVKQEPCFEFDLTLVG</sequence>
<dbReference type="Gene3D" id="3.90.190.10">
    <property type="entry name" value="Protein tyrosine phosphatase superfamily"/>
    <property type="match status" value="1"/>
</dbReference>
<evidence type="ECO:0000313" key="10">
    <source>
        <dbReference type="Proteomes" id="UP000663828"/>
    </source>
</evidence>
<evidence type="ECO:0000256" key="1">
    <source>
        <dbReference type="ARBA" id="ARBA00008601"/>
    </source>
</evidence>
<dbReference type="CDD" id="cd14498">
    <property type="entry name" value="DSP"/>
    <property type="match status" value="1"/>
</dbReference>
<evidence type="ECO:0000259" key="6">
    <source>
        <dbReference type="PROSITE" id="PS50054"/>
    </source>
</evidence>
<evidence type="ECO:0000313" key="8">
    <source>
        <dbReference type="EMBL" id="CAF1347075.1"/>
    </source>
</evidence>
<protein>
    <recommendedName>
        <fullName evidence="2">protein-tyrosine-phosphatase</fullName>
        <ecNumber evidence="2">3.1.3.48</ecNumber>
    </recommendedName>
</protein>